<dbReference type="PANTHER" id="PTHR14969:SF54">
    <property type="entry name" value="PHOSPHATIDYLGLYCEROPHOSPHATASE B"/>
    <property type="match status" value="1"/>
</dbReference>
<protein>
    <submittedName>
        <fullName evidence="3">Phosphatidylglycerophosphatase B</fullName>
    </submittedName>
</protein>
<evidence type="ECO:0000259" key="2">
    <source>
        <dbReference type="SMART" id="SM00014"/>
    </source>
</evidence>
<feature type="domain" description="Phosphatidic acid phosphatase type 2/haloperoxidase" evidence="2">
    <location>
        <begin position="109"/>
        <end position="258"/>
    </location>
</feature>
<dbReference type="CDD" id="cd01610">
    <property type="entry name" value="PAP2_like"/>
    <property type="match status" value="1"/>
</dbReference>
<feature type="transmembrane region" description="Helical" evidence="1">
    <location>
        <begin position="188"/>
        <end position="209"/>
    </location>
</feature>
<dbReference type="EMBL" id="OCNF01000007">
    <property type="protein sequence ID" value="SOD68068.1"/>
    <property type="molecule type" value="Genomic_DNA"/>
</dbReference>
<feature type="transmembrane region" description="Helical" evidence="1">
    <location>
        <begin position="106"/>
        <end position="124"/>
    </location>
</feature>
<feature type="transmembrane region" description="Helical" evidence="1">
    <location>
        <begin position="216"/>
        <end position="233"/>
    </location>
</feature>
<gene>
    <name evidence="3" type="ORF">SAMN02746062_01112</name>
</gene>
<feature type="transmembrane region" description="Helical" evidence="1">
    <location>
        <begin position="73"/>
        <end position="99"/>
    </location>
</feature>
<dbReference type="SMART" id="SM00014">
    <property type="entry name" value="acidPPc"/>
    <property type="match status" value="1"/>
</dbReference>
<evidence type="ECO:0000313" key="4">
    <source>
        <dbReference type="Proteomes" id="UP000219669"/>
    </source>
</evidence>
<feature type="transmembrane region" description="Helical" evidence="1">
    <location>
        <begin position="31"/>
        <end position="53"/>
    </location>
</feature>
<keyword evidence="1" id="KW-0812">Transmembrane</keyword>
<keyword evidence="1" id="KW-1133">Transmembrane helix</keyword>
<keyword evidence="1" id="KW-0472">Membrane</keyword>
<dbReference type="InterPro" id="IPR036938">
    <property type="entry name" value="PAP2/HPO_sf"/>
</dbReference>
<reference evidence="3 4" key="1">
    <citation type="submission" date="2017-09" db="EMBL/GenBank/DDBJ databases">
        <authorList>
            <person name="Ehlers B."/>
            <person name="Leendertz F.H."/>
        </authorList>
    </citation>
    <scope>NUCLEOTIDE SEQUENCE [LARGE SCALE GENOMIC DNA]</scope>
    <source>
        <strain evidence="3 4">DSM 16848</strain>
    </source>
</reference>
<accession>A0A286EAZ6</accession>
<feature type="transmembrane region" description="Helical" evidence="1">
    <location>
        <begin position="239"/>
        <end position="262"/>
    </location>
</feature>
<dbReference type="AlphaFoldDB" id="A0A286EAZ6"/>
<evidence type="ECO:0000256" key="1">
    <source>
        <dbReference type="SAM" id="Phobius"/>
    </source>
</evidence>
<name>A0A286EAZ6_9NEIS</name>
<dbReference type="InterPro" id="IPR000326">
    <property type="entry name" value="PAP2/HPO"/>
</dbReference>
<dbReference type="PANTHER" id="PTHR14969">
    <property type="entry name" value="SPHINGOSINE-1-PHOSPHATE PHOSPHOHYDROLASE"/>
    <property type="match status" value="1"/>
</dbReference>
<sequence>MSRTHTLRRKCRCDMTKWNGVLPRMPMPIQIALFSILMLLVPLQIWCTGYTWWEFESHFTTHYVDLPSFELTLLIPITQTGSFPNAVGMAALLGVLLLLLCWRHHAWQTIVLMCLLSVGGTQFAKSALKQMTQAPRPYVVYLNQNTLPFMGYKANSFYRLPENVQTQAIQESFTPPLAEYLLTAERGFSFPSGHTIFAVSWLLLFVGLLPRWSKSVLLPILTIWAAAVSYSRVKLGMHYPIDLLVSILLAWAWHGFLFARILPQLDAHYPK</sequence>
<keyword evidence="4" id="KW-1185">Reference proteome</keyword>
<dbReference type="Gene3D" id="1.20.144.10">
    <property type="entry name" value="Phosphatidic acid phosphatase type 2/haloperoxidase"/>
    <property type="match status" value="1"/>
</dbReference>
<proteinExistence type="predicted"/>
<dbReference type="Pfam" id="PF01569">
    <property type="entry name" value="PAP2"/>
    <property type="match status" value="1"/>
</dbReference>
<organism evidence="3 4">
    <name type="scientific">Alysiella filiformis DSM 16848</name>
    <dbReference type="NCBI Taxonomy" id="1120981"/>
    <lineage>
        <taxon>Bacteria</taxon>
        <taxon>Pseudomonadati</taxon>
        <taxon>Pseudomonadota</taxon>
        <taxon>Betaproteobacteria</taxon>
        <taxon>Neisseriales</taxon>
        <taxon>Neisseriaceae</taxon>
        <taxon>Alysiella</taxon>
    </lineage>
</organism>
<evidence type="ECO:0000313" key="3">
    <source>
        <dbReference type="EMBL" id="SOD68068.1"/>
    </source>
</evidence>
<dbReference type="SUPFAM" id="SSF48317">
    <property type="entry name" value="Acid phosphatase/Vanadium-dependent haloperoxidase"/>
    <property type="match status" value="1"/>
</dbReference>
<dbReference type="GO" id="GO:0005886">
    <property type="term" value="C:plasma membrane"/>
    <property type="evidence" value="ECO:0007669"/>
    <property type="project" value="TreeGrafter"/>
</dbReference>
<dbReference type="Proteomes" id="UP000219669">
    <property type="component" value="Unassembled WGS sequence"/>
</dbReference>